<proteinExistence type="predicted"/>
<organism evidence="1">
    <name type="scientific">Anguilla anguilla</name>
    <name type="common">European freshwater eel</name>
    <name type="synonym">Muraena anguilla</name>
    <dbReference type="NCBI Taxonomy" id="7936"/>
    <lineage>
        <taxon>Eukaryota</taxon>
        <taxon>Metazoa</taxon>
        <taxon>Chordata</taxon>
        <taxon>Craniata</taxon>
        <taxon>Vertebrata</taxon>
        <taxon>Euteleostomi</taxon>
        <taxon>Actinopterygii</taxon>
        <taxon>Neopterygii</taxon>
        <taxon>Teleostei</taxon>
        <taxon>Anguilliformes</taxon>
        <taxon>Anguillidae</taxon>
        <taxon>Anguilla</taxon>
    </lineage>
</organism>
<dbReference type="EMBL" id="GBXM01043951">
    <property type="protein sequence ID" value="JAH64626.1"/>
    <property type="molecule type" value="Transcribed_RNA"/>
</dbReference>
<evidence type="ECO:0000313" key="1">
    <source>
        <dbReference type="EMBL" id="JAH64626.1"/>
    </source>
</evidence>
<dbReference type="AlphaFoldDB" id="A0A0E9UFM0"/>
<protein>
    <submittedName>
        <fullName evidence="1">Uncharacterized protein</fullName>
    </submittedName>
</protein>
<reference evidence="1" key="1">
    <citation type="submission" date="2014-11" db="EMBL/GenBank/DDBJ databases">
        <authorList>
            <person name="Amaro Gonzalez C."/>
        </authorList>
    </citation>
    <scope>NUCLEOTIDE SEQUENCE</scope>
</reference>
<sequence>MTKRFKLFKYNVLYNELSDPLTLPL</sequence>
<accession>A0A0E9UFM0</accession>
<name>A0A0E9UFM0_ANGAN</name>
<reference evidence="1" key="2">
    <citation type="journal article" date="2015" name="Fish Shellfish Immunol.">
        <title>Early steps in the European eel (Anguilla anguilla)-Vibrio vulnificus interaction in the gills: Role of the RtxA13 toxin.</title>
        <authorList>
            <person name="Callol A."/>
            <person name="Pajuelo D."/>
            <person name="Ebbesson L."/>
            <person name="Teles M."/>
            <person name="MacKenzie S."/>
            <person name="Amaro C."/>
        </authorList>
    </citation>
    <scope>NUCLEOTIDE SEQUENCE</scope>
</reference>